<keyword evidence="2 3" id="KW-0560">Oxidoreductase</keyword>
<evidence type="ECO:0000256" key="2">
    <source>
        <dbReference type="ARBA" id="ARBA00023002"/>
    </source>
</evidence>
<feature type="binding site" evidence="5">
    <location>
        <position position="89"/>
    </location>
    <ligand>
        <name>substrate</name>
    </ligand>
</feature>
<dbReference type="FunFam" id="3.40.50.10860:FF:000003">
    <property type="entry name" value="Glutamate dehydrogenase"/>
    <property type="match status" value="1"/>
</dbReference>
<comment type="caution">
    <text evidence="9">The sequence shown here is derived from an EMBL/GenBank/DDBJ whole genome shotgun (WGS) entry which is preliminary data.</text>
</comment>
<evidence type="ECO:0000313" key="9">
    <source>
        <dbReference type="EMBL" id="OGB85059.1"/>
    </source>
</evidence>
<feature type="binding site" evidence="5">
    <location>
        <position position="216"/>
    </location>
    <ligand>
        <name>NAD(+)</name>
        <dbReference type="ChEBI" id="CHEBI:57540"/>
    </ligand>
</feature>
<dbReference type="Proteomes" id="UP000179010">
    <property type="component" value="Unassembled WGS sequence"/>
</dbReference>
<dbReference type="InterPro" id="IPR006097">
    <property type="entry name" value="Glu/Leu/Phe/Val/Trp_DH_dimer"/>
</dbReference>
<feature type="site" description="Important for catalysis" evidence="6">
    <location>
        <position position="141"/>
    </location>
</feature>
<dbReference type="InterPro" id="IPR033524">
    <property type="entry name" value="Glu/Leu/Phe/Val_DH_AS"/>
</dbReference>
<evidence type="ECO:0000256" key="6">
    <source>
        <dbReference type="PIRSR" id="PIRSR000185-3"/>
    </source>
</evidence>
<accession>A0A1F4PN54</accession>
<name>A0A1F4PN54_UNCK3</name>
<dbReference type="PANTHER" id="PTHR11606:SF13">
    <property type="entry name" value="GLUTAMATE DEHYDROGENASE 1, MITOCHONDRIAL"/>
    <property type="match status" value="1"/>
</dbReference>
<dbReference type="GO" id="GO:0004352">
    <property type="term" value="F:glutamate dehydrogenase (NAD+) activity"/>
    <property type="evidence" value="ECO:0007669"/>
    <property type="project" value="TreeGrafter"/>
</dbReference>
<dbReference type="Gene3D" id="3.40.50.720">
    <property type="entry name" value="NAD(P)-binding Rossmann-like Domain"/>
    <property type="match status" value="1"/>
</dbReference>
<dbReference type="SUPFAM" id="SSF51735">
    <property type="entry name" value="NAD(P)-binding Rossmann-fold domains"/>
    <property type="match status" value="1"/>
</dbReference>
<dbReference type="InterPro" id="IPR046346">
    <property type="entry name" value="Aminoacid_DH-like_N_sf"/>
</dbReference>
<dbReference type="InterPro" id="IPR033922">
    <property type="entry name" value="NAD_bind_Glu_DH"/>
</dbReference>
<sequence>MEQPAYQVALKEAAQILGRSDVELDRLMTPDRIIQADIAIQLDSGETAIFSALRVQHNAARGPYKGGIRFHPQVDVEEVKTLSSLMTWKCAVANIPFGGGKGGVKVDPKKLSPLELERLARGYVQAFVKHIGPNQDVPAPDVNTNEQTMAWMMDEYSRIKGHQMHDFVTGKPVALFGSKGREMATSLGGKFILDLMIDHLQITKRPIQVAIQGLGNVGGGLAKLLSLDPRYKLVAVSDSQGGSYCPTGLEVSEVLAHKQTNGSLAGFPYSHDITNAELLELDVDVLVPAALEEQITSSNAEHIKAKLILELANNPISASGDAILNSRGISVVPDILANAGGVTVSYFEWVQNREGWYWEEGEVNGRLQKLMLEAGQQIIKIADEKKVSLRVAAFLLSLERVDRAMRLRGKLVGRN</sequence>
<dbReference type="GO" id="GO:0000166">
    <property type="term" value="F:nucleotide binding"/>
    <property type="evidence" value="ECO:0007669"/>
    <property type="project" value="UniProtKB-KW"/>
</dbReference>
<keyword evidence="5" id="KW-0547">Nucleotide-binding</keyword>
<dbReference type="InterPro" id="IPR006095">
    <property type="entry name" value="Glu/Leu/Phe/Val/Trp_DH"/>
</dbReference>
<reference evidence="9 10" key="1">
    <citation type="journal article" date="2016" name="Nat. Commun.">
        <title>Thousands of microbial genomes shed light on interconnected biogeochemical processes in an aquifer system.</title>
        <authorList>
            <person name="Anantharaman K."/>
            <person name="Brown C.T."/>
            <person name="Hug L.A."/>
            <person name="Sharon I."/>
            <person name="Castelle C.J."/>
            <person name="Probst A.J."/>
            <person name="Thomas B.C."/>
            <person name="Singh A."/>
            <person name="Wilkins M.J."/>
            <person name="Karaoz U."/>
            <person name="Brodie E.L."/>
            <person name="Williams K.H."/>
            <person name="Hubbard S.S."/>
            <person name="Banfield J.F."/>
        </authorList>
    </citation>
    <scope>NUCLEOTIDE SEQUENCE [LARGE SCALE GENOMIC DNA]</scope>
</reference>
<proteinExistence type="inferred from homology"/>
<feature type="domain" description="Glutamate/phenylalanine/leucine/valine/L-tryptophan dehydrogenase C-terminal" evidence="8">
    <location>
        <begin position="178"/>
        <end position="409"/>
    </location>
</feature>
<evidence type="ECO:0000313" key="10">
    <source>
        <dbReference type="Proteomes" id="UP000179010"/>
    </source>
</evidence>
<feature type="binding site" evidence="5">
    <location>
        <position position="345"/>
    </location>
    <ligand>
        <name>substrate</name>
    </ligand>
</feature>
<dbReference type="Pfam" id="PF02812">
    <property type="entry name" value="ELFV_dehydrog_N"/>
    <property type="match status" value="1"/>
</dbReference>
<dbReference type="AlphaFoldDB" id="A0A1F4PN54"/>
<dbReference type="SUPFAM" id="SSF53223">
    <property type="entry name" value="Aminoacid dehydrogenase-like, N-terminal domain"/>
    <property type="match status" value="1"/>
</dbReference>
<evidence type="ECO:0000256" key="5">
    <source>
        <dbReference type="PIRSR" id="PIRSR000185-2"/>
    </source>
</evidence>
<dbReference type="CDD" id="cd01076">
    <property type="entry name" value="NAD_bind_1_Glu_DH"/>
    <property type="match status" value="1"/>
</dbReference>
<dbReference type="Gene3D" id="3.40.50.10860">
    <property type="entry name" value="Leucine Dehydrogenase, chain A, domain 1"/>
    <property type="match status" value="1"/>
</dbReference>
<dbReference type="PANTHER" id="PTHR11606">
    <property type="entry name" value="GLUTAMATE DEHYDROGENASE"/>
    <property type="match status" value="1"/>
</dbReference>
<dbReference type="InterPro" id="IPR036291">
    <property type="entry name" value="NAD(P)-bd_dom_sf"/>
</dbReference>
<dbReference type="SMART" id="SM00839">
    <property type="entry name" value="ELFV_dehydrog"/>
    <property type="match status" value="1"/>
</dbReference>
<feature type="active site" description="Proton donor" evidence="4">
    <location>
        <position position="101"/>
    </location>
</feature>
<gene>
    <name evidence="9" type="ORF">A2994_00385</name>
</gene>
<dbReference type="InterPro" id="IPR014362">
    <property type="entry name" value="Glu_DH"/>
</dbReference>
<dbReference type="Pfam" id="PF00208">
    <property type="entry name" value="ELFV_dehydrog"/>
    <property type="match status" value="1"/>
</dbReference>
<evidence type="ECO:0000256" key="3">
    <source>
        <dbReference type="PIRNR" id="PIRNR000185"/>
    </source>
</evidence>
<dbReference type="STRING" id="1798539.A2994_00385"/>
<evidence type="ECO:0000256" key="1">
    <source>
        <dbReference type="ARBA" id="ARBA00006382"/>
    </source>
</evidence>
<dbReference type="PROSITE" id="PS00074">
    <property type="entry name" value="GLFV_DEHYDROGENASE"/>
    <property type="match status" value="1"/>
</dbReference>
<protein>
    <recommendedName>
        <fullName evidence="3">Glutamate dehydrogenase</fullName>
    </recommendedName>
</protein>
<evidence type="ECO:0000256" key="7">
    <source>
        <dbReference type="RuleBase" id="RU004417"/>
    </source>
</evidence>
<dbReference type="PRINTS" id="PR00082">
    <property type="entry name" value="GLFDHDRGNASE"/>
</dbReference>
<evidence type="ECO:0000256" key="4">
    <source>
        <dbReference type="PIRSR" id="PIRSR000185-1"/>
    </source>
</evidence>
<dbReference type="EMBL" id="METE01000011">
    <property type="protein sequence ID" value="OGB85059.1"/>
    <property type="molecule type" value="Genomic_DNA"/>
</dbReference>
<evidence type="ECO:0000259" key="8">
    <source>
        <dbReference type="SMART" id="SM00839"/>
    </source>
</evidence>
<feature type="binding site" evidence="5">
    <location>
        <position position="185"/>
    </location>
    <ligand>
        <name>NAD(+)</name>
        <dbReference type="ChEBI" id="CHEBI:57540"/>
    </ligand>
</feature>
<feature type="binding site" evidence="5">
    <location>
        <position position="65"/>
    </location>
    <ligand>
        <name>substrate</name>
    </ligand>
</feature>
<dbReference type="PIRSF" id="PIRSF000185">
    <property type="entry name" value="Glu_DH"/>
    <property type="match status" value="1"/>
</dbReference>
<keyword evidence="5" id="KW-0520">NAD</keyword>
<dbReference type="GO" id="GO:0006538">
    <property type="term" value="P:L-glutamate catabolic process"/>
    <property type="evidence" value="ECO:0007669"/>
    <property type="project" value="TreeGrafter"/>
</dbReference>
<organism evidence="9 10">
    <name type="scientific">candidate division Kazan bacterium RIFCSPLOWO2_01_FULL_48_13</name>
    <dbReference type="NCBI Taxonomy" id="1798539"/>
    <lineage>
        <taxon>Bacteria</taxon>
        <taxon>Bacteria division Kazan-3B-28</taxon>
    </lineage>
</organism>
<dbReference type="InterPro" id="IPR006096">
    <property type="entry name" value="Glu/Leu/Phe/Val/Trp_DH_C"/>
</dbReference>
<comment type="similarity">
    <text evidence="1 3 7">Belongs to the Glu/Leu/Phe/Val dehydrogenases family.</text>
</comment>